<dbReference type="EMBL" id="CP051461">
    <property type="protein sequence ID" value="QJC58104.1"/>
    <property type="molecule type" value="Genomic_DNA"/>
</dbReference>
<dbReference type="InterPro" id="IPR010994">
    <property type="entry name" value="RuvA_2-like"/>
</dbReference>
<protein>
    <submittedName>
        <fullName evidence="5">DNA processing protein DprA</fullName>
    </submittedName>
</protein>
<proteinExistence type="inferred from homology"/>
<dbReference type="NCBIfam" id="TIGR00732">
    <property type="entry name" value="dprA"/>
    <property type="match status" value="1"/>
</dbReference>
<dbReference type="GO" id="GO:0009294">
    <property type="term" value="P:DNA-mediated transformation"/>
    <property type="evidence" value="ECO:0007669"/>
    <property type="project" value="InterPro"/>
</dbReference>
<evidence type="ECO:0000256" key="1">
    <source>
        <dbReference type="ARBA" id="ARBA00006525"/>
    </source>
</evidence>
<dbReference type="KEGG" id="pvac:HC248_03441"/>
<gene>
    <name evidence="5" type="primary">dprA</name>
    <name evidence="5" type="ORF">HC248_03441</name>
</gene>
<feature type="compositionally biased region" description="Polar residues" evidence="2">
    <location>
        <begin position="296"/>
        <end position="314"/>
    </location>
</feature>
<dbReference type="InterPro" id="IPR003488">
    <property type="entry name" value="DprA"/>
</dbReference>
<dbReference type="Pfam" id="PF02481">
    <property type="entry name" value="DNA_processg_A"/>
    <property type="match status" value="1"/>
</dbReference>
<feature type="domain" description="Smf/DprA SLOG" evidence="3">
    <location>
        <begin position="82"/>
        <end position="291"/>
    </location>
</feature>
<organism evidence="5 6">
    <name type="scientific">Polaromonas vacuolata</name>
    <dbReference type="NCBI Taxonomy" id="37448"/>
    <lineage>
        <taxon>Bacteria</taxon>
        <taxon>Pseudomonadati</taxon>
        <taxon>Pseudomonadota</taxon>
        <taxon>Betaproteobacteria</taxon>
        <taxon>Burkholderiales</taxon>
        <taxon>Comamonadaceae</taxon>
        <taxon>Polaromonas</taxon>
    </lineage>
</organism>
<accession>A0A6H2HEU8</accession>
<dbReference type="SUPFAM" id="SSF47781">
    <property type="entry name" value="RuvA domain 2-like"/>
    <property type="match status" value="1"/>
</dbReference>
<dbReference type="InterPro" id="IPR057666">
    <property type="entry name" value="DrpA_SLOG"/>
</dbReference>
<dbReference type="PANTHER" id="PTHR43022">
    <property type="entry name" value="PROTEIN SMF"/>
    <property type="match status" value="1"/>
</dbReference>
<evidence type="ECO:0000313" key="5">
    <source>
        <dbReference type="EMBL" id="QJC58104.1"/>
    </source>
</evidence>
<keyword evidence="6" id="KW-1185">Reference proteome</keyword>
<dbReference type="Proteomes" id="UP000502041">
    <property type="component" value="Chromosome"/>
</dbReference>
<name>A0A6H2HEU8_9BURK</name>
<dbReference type="SUPFAM" id="SSF102405">
    <property type="entry name" value="MCP/YpsA-like"/>
    <property type="match status" value="1"/>
</dbReference>
<evidence type="ECO:0000256" key="2">
    <source>
        <dbReference type="SAM" id="MobiDB-lite"/>
    </source>
</evidence>
<dbReference type="AlphaFoldDB" id="A0A6H2HEU8"/>
<dbReference type="Gene3D" id="1.10.10.10">
    <property type="entry name" value="Winged helix-like DNA-binding domain superfamily/Winged helix DNA-binding domain"/>
    <property type="match status" value="1"/>
</dbReference>
<dbReference type="PANTHER" id="PTHR43022:SF1">
    <property type="entry name" value="PROTEIN SMF"/>
    <property type="match status" value="1"/>
</dbReference>
<sequence length="370" mass="39005">MDTHELKAWLRLLLLPGIGNHAARVLLSAFGSPQAVFEQSVSALMQLMPAKLVTVIQTEPARLGALLQTTQEWLARSDDRRLLALGDADYPVSLLQTEDPPLLLHLLGLPLDASCAASLAMVGSRNPTPQGALDAKQFAQEFASAGLCIVSGLALGIDGAAHAGAIAGGGKTVAVVGTGLDQVYPRQHQALARQIAQQGTLISEYCLGTPPLSANFPRRNRIISGLSQGVLVVEAALKSGSLITAGQALEQGREVFAIPGSIHSPQSRGCHALIKQGAKLVETAKDVLEELKLPQRSKSTQSNTITNQTPPNPLGQTLLTALGMEVLSLDQLQARTGLATAVLQAGLLDLEIDEHLARLAGGRFQRLVRT</sequence>
<dbReference type="InterPro" id="IPR036388">
    <property type="entry name" value="WH-like_DNA-bd_sf"/>
</dbReference>
<comment type="similarity">
    <text evidence="1">Belongs to the DprA/Smf family.</text>
</comment>
<reference evidence="5 6" key="1">
    <citation type="submission" date="2020-04" db="EMBL/GenBank/DDBJ databases">
        <title>Complete genome of a Psychrophilic, Marine, Gas Vacuolate Bacterium Polaromonas vacuolata KCTC 22033T.</title>
        <authorList>
            <person name="Hwang K."/>
            <person name="Kim K.M."/>
        </authorList>
    </citation>
    <scope>NUCLEOTIDE SEQUENCE [LARGE SCALE GENOMIC DNA]</scope>
    <source>
        <strain evidence="5 6">KCTC 22033</strain>
    </source>
</reference>
<evidence type="ECO:0000259" key="3">
    <source>
        <dbReference type="Pfam" id="PF02481"/>
    </source>
</evidence>
<feature type="domain" description="DprA winged helix" evidence="4">
    <location>
        <begin position="308"/>
        <end position="362"/>
    </location>
</feature>
<evidence type="ECO:0000259" key="4">
    <source>
        <dbReference type="Pfam" id="PF17782"/>
    </source>
</evidence>
<dbReference type="RefSeq" id="WP_168923509.1">
    <property type="nucleotide sequence ID" value="NZ_CP051461.1"/>
</dbReference>
<evidence type="ECO:0000313" key="6">
    <source>
        <dbReference type="Proteomes" id="UP000502041"/>
    </source>
</evidence>
<dbReference type="InterPro" id="IPR041614">
    <property type="entry name" value="DprA_WH"/>
</dbReference>
<dbReference type="Pfam" id="PF17782">
    <property type="entry name" value="WHD_DprA"/>
    <property type="match status" value="1"/>
</dbReference>
<feature type="region of interest" description="Disordered" evidence="2">
    <location>
        <begin position="295"/>
        <end position="314"/>
    </location>
</feature>
<dbReference type="Gene3D" id="3.40.50.450">
    <property type="match status" value="1"/>
</dbReference>